<evidence type="ECO:0000313" key="6">
    <source>
        <dbReference type="EMBL" id="SFH15641.1"/>
    </source>
</evidence>
<dbReference type="STRING" id="341036.SAMN05660649_04095"/>
<name>A0A1I2XU54_9FIRM</name>
<dbReference type="SUPFAM" id="SSF50129">
    <property type="entry name" value="GroES-like"/>
    <property type="match status" value="1"/>
</dbReference>
<dbReference type="SUPFAM" id="SSF51735">
    <property type="entry name" value="NAD(P)-binding Rossmann-fold domains"/>
    <property type="match status" value="1"/>
</dbReference>
<dbReference type="GO" id="GO:0016491">
    <property type="term" value="F:oxidoreductase activity"/>
    <property type="evidence" value="ECO:0007669"/>
    <property type="project" value="UniProtKB-KW"/>
</dbReference>
<dbReference type="Pfam" id="PF08240">
    <property type="entry name" value="ADH_N"/>
    <property type="match status" value="1"/>
</dbReference>
<dbReference type="InterPro" id="IPR036291">
    <property type="entry name" value="NAD(P)-bd_dom_sf"/>
</dbReference>
<comment type="cofactor">
    <cofactor evidence="4">
        <name>Zn(2+)</name>
        <dbReference type="ChEBI" id="CHEBI:29105"/>
    </cofactor>
</comment>
<dbReference type="InterPro" id="IPR013154">
    <property type="entry name" value="ADH-like_N"/>
</dbReference>
<dbReference type="OrthoDB" id="9769198at2"/>
<dbReference type="InterPro" id="IPR002328">
    <property type="entry name" value="ADH_Zn_CS"/>
</dbReference>
<keyword evidence="7" id="KW-1185">Reference proteome</keyword>
<reference evidence="7" key="1">
    <citation type="submission" date="2016-10" db="EMBL/GenBank/DDBJ databases">
        <authorList>
            <person name="Varghese N."/>
            <person name="Submissions S."/>
        </authorList>
    </citation>
    <scope>NUCLEOTIDE SEQUENCE [LARGE SCALE GENOMIC DNA]</scope>
    <source>
        <strain evidence="7">DSM 17038</strain>
    </source>
</reference>
<evidence type="ECO:0000313" key="7">
    <source>
        <dbReference type="Proteomes" id="UP000199337"/>
    </source>
</evidence>
<protein>
    <submittedName>
        <fullName evidence="6">2-desacetyl-2-hydroxyethyl bacteriochlorophyllide A dehydrogenase</fullName>
    </submittedName>
</protein>
<dbReference type="SMART" id="SM00829">
    <property type="entry name" value="PKS_ER"/>
    <property type="match status" value="1"/>
</dbReference>
<evidence type="ECO:0000259" key="5">
    <source>
        <dbReference type="SMART" id="SM00829"/>
    </source>
</evidence>
<dbReference type="Gene3D" id="3.40.50.720">
    <property type="entry name" value="NAD(P)-binding Rossmann-like Domain"/>
    <property type="match status" value="1"/>
</dbReference>
<dbReference type="InterPro" id="IPR050129">
    <property type="entry name" value="Zn_alcohol_dh"/>
</dbReference>
<proteinExistence type="inferred from homology"/>
<dbReference type="RefSeq" id="WP_092473842.1">
    <property type="nucleotide sequence ID" value="NZ_FOOX01000018.1"/>
</dbReference>
<dbReference type="InterPro" id="IPR013149">
    <property type="entry name" value="ADH-like_C"/>
</dbReference>
<evidence type="ECO:0000256" key="3">
    <source>
        <dbReference type="ARBA" id="ARBA00023002"/>
    </source>
</evidence>
<dbReference type="InterPro" id="IPR020843">
    <property type="entry name" value="ER"/>
</dbReference>
<feature type="domain" description="Enoyl reductase (ER)" evidence="5">
    <location>
        <begin position="8"/>
        <end position="341"/>
    </location>
</feature>
<evidence type="ECO:0000256" key="2">
    <source>
        <dbReference type="ARBA" id="ARBA00022833"/>
    </source>
</evidence>
<organism evidence="6 7">
    <name type="scientific">Desulfotruncus arcticus DSM 17038</name>
    <dbReference type="NCBI Taxonomy" id="1121424"/>
    <lineage>
        <taxon>Bacteria</taxon>
        <taxon>Bacillati</taxon>
        <taxon>Bacillota</taxon>
        <taxon>Clostridia</taxon>
        <taxon>Eubacteriales</taxon>
        <taxon>Desulfallaceae</taxon>
        <taxon>Desulfotruncus</taxon>
    </lineage>
</organism>
<comment type="similarity">
    <text evidence="4">Belongs to the zinc-containing alcohol dehydrogenase family.</text>
</comment>
<dbReference type="EMBL" id="FOOX01000018">
    <property type="protein sequence ID" value="SFH15641.1"/>
    <property type="molecule type" value="Genomic_DNA"/>
</dbReference>
<dbReference type="PANTHER" id="PTHR43401">
    <property type="entry name" value="L-THREONINE 3-DEHYDROGENASE"/>
    <property type="match status" value="1"/>
</dbReference>
<sequence length="344" mass="37074">MKAAVVYGINDIRIQEVARPEPGAGEVVVKVRASGICATDVKMLLGQGLPKNLPAILGHEVAGEIFSVGPEVVGLQPGQRVAVYPIAVCGDCYFCRRGRHNLCEREFGLAHGIDGGFAEYVRIPRQIIDIQGVCELSPSIAFEQAAMAEPLSCCLAAARQGKVQSGDTVAIVGAGPMGLFHLKVARHLGARAIVADLNHARLDIARRMGADLCINTQRNNFIDEVRRFTEGRGADMVIAALGIPPVMEQCLPAVRQGGTFNIFGGPPAGQQLTIDPRWLHYGEINLTGTFASTPLDFQRALAAITSGEIEVRDMISHRFKLDNMLDAVEQVRKQSMIKGVVIMD</sequence>
<dbReference type="InterPro" id="IPR011032">
    <property type="entry name" value="GroES-like_sf"/>
</dbReference>
<gene>
    <name evidence="6" type="ORF">SAMN05660649_04095</name>
</gene>
<dbReference type="PANTHER" id="PTHR43401:SF2">
    <property type="entry name" value="L-THREONINE 3-DEHYDROGENASE"/>
    <property type="match status" value="1"/>
</dbReference>
<accession>A0A1I2XU54</accession>
<dbReference type="AlphaFoldDB" id="A0A1I2XU54"/>
<dbReference type="CDD" id="cd08235">
    <property type="entry name" value="iditol_2_DH_like"/>
    <property type="match status" value="1"/>
</dbReference>
<keyword evidence="3" id="KW-0560">Oxidoreductase</keyword>
<dbReference type="GO" id="GO:0008270">
    <property type="term" value="F:zinc ion binding"/>
    <property type="evidence" value="ECO:0007669"/>
    <property type="project" value="InterPro"/>
</dbReference>
<evidence type="ECO:0000256" key="1">
    <source>
        <dbReference type="ARBA" id="ARBA00022723"/>
    </source>
</evidence>
<dbReference type="Gene3D" id="3.90.180.10">
    <property type="entry name" value="Medium-chain alcohol dehydrogenases, catalytic domain"/>
    <property type="match status" value="1"/>
</dbReference>
<dbReference type="Proteomes" id="UP000199337">
    <property type="component" value="Unassembled WGS sequence"/>
</dbReference>
<evidence type="ECO:0000256" key="4">
    <source>
        <dbReference type="RuleBase" id="RU361277"/>
    </source>
</evidence>
<keyword evidence="1 4" id="KW-0479">Metal-binding</keyword>
<dbReference type="PROSITE" id="PS00059">
    <property type="entry name" value="ADH_ZINC"/>
    <property type="match status" value="1"/>
</dbReference>
<dbReference type="Pfam" id="PF00107">
    <property type="entry name" value="ADH_zinc_N"/>
    <property type="match status" value="1"/>
</dbReference>
<keyword evidence="2 4" id="KW-0862">Zinc</keyword>